<gene>
    <name evidence="1" type="ORF">SAMN06265348_103305</name>
</gene>
<proteinExistence type="predicted"/>
<protein>
    <submittedName>
        <fullName evidence="1">Uncharacterized protein</fullName>
    </submittedName>
</protein>
<keyword evidence="2" id="KW-1185">Reference proteome</keyword>
<evidence type="ECO:0000313" key="2">
    <source>
        <dbReference type="Proteomes" id="UP000320300"/>
    </source>
</evidence>
<evidence type="ECO:0000313" key="1">
    <source>
        <dbReference type="EMBL" id="SMO55631.1"/>
    </source>
</evidence>
<accession>A0A521C9Z3</accession>
<dbReference type="Proteomes" id="UP000320300">
    <property type="component" value="Unassembled WGS sequence"/>
</dbReference>
<organism evidence="1 2">
    <name type="scientific">Pedobacter westerhofensis</name>
    <dbReference type="NCBI Taxonomy" id="425512"/>
    <lineage>
        <taxon>Bacteria</taxon>
        <taxon>Pseudomonadati</taxon>
        <taxon>Bacteroidota</taxon>
        <taxon>Sphingobacteriia</taxon>
        <taxon>Sphingobacteriales</taxon>
        <taxon>Sphingobacteriaceae</taxon>
        <taxon>Pedobacter</taxon>
    </lineage>
</organism>
<dbReference type="EMBL" id="FXTN01000003">
    <property type="protein sequence ID" value="SMO55631.1"/>
    <property type="molecule type" value="Genomic_DNA"/>
</dbReference>
<reference evidence="1 2" key="1">
    <citation type="submission" date="2017-05" db="EMBL/GenBank/DDBJ databases">
        <authorList>
            <person name="Varghese N."/>
            <person name="Submissions S."/>
        </authorList>
    </citation>
    <scope>NUCLEOTIDE SEQUENCE [LARGE SCALE GENOMIC DNA]</scope>
    <source>
        <strain evidence="1 2">DSM 19036</strain>
    </source>
</reference>
<dbReference type="AlphaFoldDB" id="A0A521C9Z3"/>
<name>A0A521C9Z3_9SPHI</name>
<sequence length="218" mass="25430">MATLCLIFYKMKTTKVLTVYQLETLYRILLQRIAKGYTAAQLAFLIGAAPQYVEEVESFQRPFYTGDDLERIALALEEEHLQNLYPSVTDNDEVLISVQKQKYKNRWVYTYCSVDEQNEEEVLFMVREDVDPVLDDFPEGDDIFAIVEDTIDVLMRSGYFYEAKLPMEIFQSVNKLLPTYISPFYIQMAMTGFCEEQDVQGPLRLVGNEKSAYRYEEC</sequence>